<dbReference type="AlphaFoldDB" id="A0A0D0NP98"/>
<dbReference type="OrthoDB" id="9795089at2"/>
<keyword evidence="5" id="KW-1185">Reference proteome</keyword>
<dbReference type="InterPro" id="IPR042183">
    <property type="entry name" value="MmgE/PrpD_sf_1"/>
</dbReference>
<dbReference type="GO" id="GO:0016829">
    <property type="term" value="F:lyase activity"/>
    <property type="evidence" value="ECO:0007669"/>
    <property type="project" value="InterPro"/>
</dbReference>
<dbReference type="SUPFAM" id="SSF103378">
    <property type="entry name" value="2-methylcitrate dehydratase PrpD"/>
    <property type="match status" value="1"/>
</dbReference>
<dbReference type="STRING" id="1123501.Wenmar_01264"/>
<dbReference type="InterPro" id="IPR036148">
    <property type="entry name" value="MmgE/PrpD_sf"/>
</dbReference>
<dbReference type="Pfam" id="PF03972">
    <property type="entry name" value="MmgE_PrpD_N"/>
    <property type="match status" value="1"/>
</dbReference>
<evidence type="ECO:0000313" key="4">
    <source>
        <dbReference type="EMBL" id="KIQ70120.1"/>
    </source>
</evidence>
<dbReference type="InterPro" id="IPR045337">
    <property type="entry name" value="MmgE_PrpD_C"/>
</dbReference>
<accession>A0A0D0NP98</accession>
<dbReference type="InterPro" id="IPR045336">
    <property type="entry name" value="MmgE_PrpD_N"/>
</dbReference>
<dbReference type="InterPro" id="IPR042188">
    <property type="entry name" value="MmgE/PrpD_sf_2"/>
</dbReference>
<dbReference type="PANTHER" id="PTHR16943:SF8">
    <property type="entry name" value="2-METHYLCITRATE DEHYDRATASE"/>
    <property type="match status" value="1"/>
</dbReference>
<dbReference type="eggNOG" id="COG2079">
    <property type="taxonomic scope" value="Bacteria"/>
</dbReference>
<comment type="similarity">
    <text evidence="1">Belongs to the PrpD family.</text>
</comment>
<dbReference type="Proteomes" id="UP000035100">
    <property type="component" value="Unassembled WGS sequence"/>
</dbReference>
<proteinExistence type="inferred from homology"/>
<evidence type="ECO:0000259" key="3">
    <source>
        <dbReference type="Pfam" id="PF19305"/>
    </source>
</evidence>
<reference evidence="4 5" key="1">
    <citation type="submission" date="2013-01" db="EMBL/GenBank/DDBJ databases">
        <authorList>
            <person name="Fiebig A."/>
            <person name="Goeker M."/>
            <person name="Klenk H.-P.P."/>
        </authorList>
    </citation>
    <scope>NUCLEOTIDE SEQUENCE [LARGE SCALE GENOMIC DNA]</scope>
    <source>
        <strain evidence="4 5">DSM 24838</strain>
    </source>
</reference>
<evidence type="ECO:0000256" key="1">
    <source>
        <dbReference type="ARBA" id="ARBA00006174"/>
    </source>
</evidence>
<dbReference type="InterPro" id="IPR005656">
    <property type="entry name" value="MmgE_PrpD"/>
</dbReference>
<protein>
    <submittedName>
        <fullName evidence="4">Uncharacterized protein involved in propionate catabolism</fullName>
    </submittedName>
</protein>
<name>A0A0D0NP98_9RHOB</name>
<sequence>MVYQTMEIPEGPDAATSTGAVPDGAATRTLAEFVAGTPVAAIPAAAIAAARAAVVDTLGVALAGLDEPPSRIAATAALAPGAAGLAPLWGRGAATSPADAAFANAVAGHALDFDDSLPSLCGHPSVPLCATGLAVAAALSRRGRPVDGTTFLAAFVAALEVAGKLSRALGHGHYGKGWHPTATLGVFSATAMACRLQGLDARTTAQAFGLAAAQSGGMVRNFGSMAKPFQAGHAARAAIVAADLAAAGMTAAEDIFDGPRGYLAAYGDGPPAPMPVPGDPWEIFVPGIYVKRWPCCYGNHRALAGIFDLVARHGIAADDVRGVAVGFLPDADKALIHRAPNDGLSAKFSIEYCAAAALVDGRVTLASFEDAAVRRPEVQALMTRVRRVPMPGEGSFSGVVGWTDVAIDTVRGRFEVRVDHTPGSPEAPMTEADRSDKFRGCVTGRLGAAGAERLFAALGRLDRMSDVAALAALMEPAP</sequence>
<dbReference type="Gene3D" id="1.10.4100.10">
    <property type="entry name" value="2-methylcitrate dehydratase PrpD"/>
    <property type="match status" value="1"/>
</dbReference>
<gene>
    <name evidence="4" type="ORF">Wenmar_01264</name>
</gene>
<evidence type="ECO:0000313" key="5">
    <source>
        <dbReference type="Proteomes" id="UP000035100"/>
    </source>
</evidence>
<dbReference type="PATRIC" id="fig|1123501.6.peg.1348"/>
<dbReference type="EMBL" id="AONG01000007">
    <property type="protein sequence ID" value="KIQ70120.1"/>
    <property type="molecule type" value="Genomic_DNA"/>
</dbReference>
<feature type="domain" description="MmgE/PrpD N-terminal" evidence="2">
    <location>
        <begin position="29"/>
        <end position="271"/>
    </location>
</feature>
<dbReference type="PANTHER" id="PTHR16943">
    <property type="entry name" value="2-METHYLCITRATE DEHYDRATASE-RELATED"/>
    <property type="match status" value="1"/>
</dbReference>
<dbReference type="Gene3D" id="3.30.1330.120">
    <property type="entry name" value="2-methylcitrate dehydratase PrpD"/>
    <property type="match status" value="1"/>
</dbReference>
<evidence type="ECO:0000259" key="2">
    <source>
        <dbReference type="Pfam" id="PF03972"/>
    </source>
</evidence>
<dbReference type="Pfam" id="PF19305">
    <property type="entry name" value="MmgE_PrpD_C"/>
    <property type="match status" value="1"/>
</dbReference>
<feature type="domain" description="MmgE/PrpD C-terminal" evidence="3">
    <location>
        <begin position="293"/>
        <end position="453"/>
    </location>
</feature>
<comment type="caution">
    <text evidence="4">The sequence shown here is derived from an EMBL/GenBank/DDBJ whole genome shotgun (WGS) entry which is preliminary data.</text>
</comment>
<organism evidence="4 5">
    <name type="scientific">Wenxinia marina DSM 24838</name>
    <dbReference type="NCBI Taxonomy" id="1123501"/>
    <lineage>
        <taxon>Bacteria</taxon>
        <taxon>Pseudomonadati</taxon>
        <taxon>Pseudomonadota</taxon>
        <taxon>Alphaproteobacteria</taxon>
        <taxon>Rhodobacterales</taxon>
        <taxon>Roseobacteraceae</taxon>
        <taxon>Wenxinia</taxon>
    </lineage>
</organism>